<evidence type="ECO:0000313" key="4">
    <source>
        <dbReference type="Proteomes" id="UP000005204"/>
    </source>
</evidence>
<protein>
    <submittedName>
        <fullName evidence="3">Uncharacterized protein</fullName>
    </submittedName>
</protein>
<evidence type="ECO:0000256" key="1">
    <source>
        <dbReference type="SAM" id="Coils"/>
    </source>
</evidence>
<organism evidence="3 4">
    <name type="scientific">Bombyx mori</name>
    <name type="common">Silk moth</name>
    <dbReference type="NCBI Taxonomy" id="7091"/>
    <lineage>
        <taxon>Eukaryota</taxon>
        <taxon>Metazoa</taxon>
        <taxon>Ecdysozoa</taxon>
        <taxon>Arthropoda</taxon>
        <taxon>Hexapoda</taxon>
        <taxon>Insecta</taxon>
        <taxon>Pterygota</taxon>
        <taxon>Neoptera</taxon>
        <taxon>Endopterygota</taxon>
        <taxon>Lepidoptera</taxon>
        <taxon>Glossata</taxon>
        <taxon>Ditrysia</taxon>
        <taxon>Bombycoidea</taxon>
        <taxon>Bombycidae</taxon>
        <taxon>Bombycinae</taxon>
        <taxon>Bombyx</taxon>
    </lineage>
</organism>
<keyword evidence="1" id="KW-0175">Coiled coil</keyword>
<proteinExistence type="predicted"/>
<feature type="region of interest" description="Disordered" evidence="2">
    <location>
        <begin position="1"/>
        <end position="32"/>
    </location>
</feature>
<dbReference type="RefSeq" id="XP_004921813.1">
    <property type="nucleotide sequence ID" value="XM_004921756.5"/>
</dbReference>
<keyword evidence="4" id="KW-1185">Reference proteome</keyword>
<reference evidence="4" key="1">
    <citation type="journal article" date="2008" name="Insect Biochem. Mol. Biol.">
        <title>The genome of a lepidopteran model insect, the silkworm Bombyx mori.</title>
        <authorList>
            <consortium name="International Silkworm Genome Consortium"/>
        </authorList>
    </citation>
    <scope>NUCLEOTIDE SEQUENCE [LARGE SCALE GENOMIC DNA]</scope>
    <source>
        <strain evidence="4">p50T</strain>
    </source>
</reference>
<dbReference type="AlphaFoldDB" id="A0A8R2AFY8"/>
<dbReference type="EnsemblMetazoa" id="XM_004921756.4">
    <property type="protein sequence ID" value="XP_004921813.1"/>
    <property type="gene ID" value="LOC101741650"/>
</dbReference>
<dbReference type="OrthoDB" id="7379842at2759"/>
<dbReference type="KEGG" id="bmor:101741650"/>
<name>A0A8R2AFY8_BOMMO</name>
<feature type="coiled-coil region" evidence="1">
    <location>
        <begin position="124"/>
        <end position="151"/>
    </location>
</feature>
<dbReference type="GeneID" id="101741650"/>
<evidence type="ECO:0000313" key="3">
    <source>
        <dbReference type="EnsemblMetazoa" id="XP_004921813.1"/>
    </source>
</evidence>
<reference evidence="3" key="2">
    <citation type="submission" date="2022-06" db="UniProtKB">
        <authorList>
            <consortium name="EnsemblMetazoa"/>
        </authorList>
    </citation>
    <scope>IDENTIFICATION</scope>
    <source>
        <strain evidence="3">p50T (Dazao)</strain>
    </source>
</reference>
<feature type="coiled-coil region" evidence="1">
    <location>
        <begin position="64"/>
        <end position="91"/>
    </location>
</feature>
<accession>A0A8R2AFY8</accession>
<sequence>MSNEISSVDHPICSSSVKNKKHTSSMDRSSSVNSYEVFRNNTTAVEVTVKEIANKKNDQTGSTVKSLHEEMNKIKSELNKANDSIGKMRESFSVIVCEMKKQLDLSNKREFDLQTKYLNALFDKEKMVALLESKTKLVQKLKNELNVMKRVLKFVIKGIQNVPEFPESCTCELDFSELDDDFKKDINVSKELNDSRLLHQTKSFDT</sequence>
<dbReference type="Proteomes" id="UP000005204">
    <property type="component" value="Unassembled WGS sequence"/>
</dbReference>
<evidence type="ECO:0000256" key="2">
    <source>
        <dbReference type="SAM" id="MobiDB-lite"/>
    </source>
</evidence>